<dbReference type="STRING" id="3694.A0A2K1Z6T2"/>
<dbReference type="InParanoid" id="A0A2K1Z6T2"/>
<dbReference type="Proteomes" id="UP000006729">
    <property type="component" value="Chromosome 9"/>
</dbReference>
<protein>
    <submittedName>
        <fullName evidence="1">Uncharacterized protein</fullName>
    </submittedName>
</protein>
<organism evidence="1 2">
    <name type="scientific">Populus trichocarpa</name>
    <name type="common">Western balsam poplar</name>
    <name type="synonym">Populus balsamifera subsp. trichocarpa</name>
    <dbReference type="NCBI Taxonomy" id="3694"/>
    <lineage>
        <taxon>Eukaryota</taxon>
        <taxon>Viridiplantae</taxon>
        <taxon>Streptophyta</taxon>
        <taxon>Embryophyta</taxon>
        <taxon>Tracheophyta</taxon>
        <taxon>Spermatophyta</taxon>
        <taxon>Magnoliopsida</taxon>
        <taxon>eudicotyledons</taxon>
        <taxon>Gunneridae</taxon>
        <taxon>Pentapetalae</taxon>
        <taxon>rosids</taxon>
        <taxon>fabids</taxon>
        <taxon>Malpighiales</taxon>
        <taxon>Salicaceae</taxon>
        <taxon>Saliceae</taxon>
        <taxon>Populus</taxon>
    </lineage>
</organism>
<dbReference type="AlphaFoldDB" id="A0A2K1Z6T2"/>
<proteinExistence type="predicted"/>
<name>A0A2K1Z6T2_POPTR</name>
<gene>
    <name evidence="1" type="ORF">POPTR_009G122400</name>
</gene>
<evidence type="ECO:0000313" key="1">
    <source>
        <dbReference type="EMBL" id="PNT20991.1"/>
    </source>
</evidence>
<evidence type="ECO:0000313" key="2">
    <source>
        <dbReference type="Proteomes" id="UP000006729"/>
    </source>
</evidence>
<dbReference type="EMBL" id="CM009298">
    <property type="protein sequence ID" value="PNT20991.1"/>
    <property type="molecule type" value="Genomic_DNA"/>
</dbReference>
<sequence>MEFLDSHCLLENEKAELQNSDSNKEIIESALDFLQELLGSFPFPPAIMQGMFPSPTRQLDKACARLQGKGQLERHFEKSIFERDSDEYLPVGRDDSKAMVKQRTLGSRIGNQII</sequence>
<reference evidence="1 2" key="1">
    <citation type="journal article" date="2006" name="Science">
        <title>The genome of black cottonwood, Populus trichocarpa (Torr. &amp; Gray).</title>
        <authorList>
            <person name="Tuskan G.A."/>
            <person name="Difazio S."/>
            <person name="Jansson S."/>
            <person name="Bohlmann J."/>
            <person name="Grigoriev I."/>
            <person name="Hellsten U."/>
            <person name="Putnam N."/>
            <person name="Ralph S."/>
            <person name="Rombauts S."/>
            <person name="Salamov A."/>
            <person name="Schein J."/>
            <person name="Sterck L."/>
            <person name="Aerts A."/>
            <person name="Bhalerao R.R."/>
            <person name="Bhalerao R.P."/>
            <person name="Blaudez D."/>
            <person name="Boerjan W."/>
            <person name="Brun A."/>
            <person name="Brunner A."/>
            <person name="Busov V."/>
            <person name="Campbell M."/>
            <person name="Carlson J."/>
            <person name="Chalot M."/>
            <person name="Chapman J."/>
            <person name="Chen G.L."/>
            <person name="Cooper D."/>
            <person name="Coutinho P.M."/>
            <person name="Couturier J."/>
            <person name="Covert S."/>
            <person name="Cronk Q."/>
            <person name="Cunningham R."/>
            <person name="Davis J."/>
            <person name="Degroeve S."/>
            <person name="Dejardin A."/>
            <person name="Depamphilis C."/>
            <person name="Detter J."/>
            <person name="Dirks B."/>
            <person name="Dubchak I."/>
            <person name="Duplessis S."/>
            <person name="Ehlting J."/>
            <person name="Ellis B."/>
            <person name="Gendler K."/>
            <person name="Goodstein D."/>
            <person name="Gribskov M."/>
            <person name="Grimwood J."/>
            <person name="Groover A."/>
            <person name="Gunter L."/>
            <person name="Hamberger B."/>
            <person name="Heinze B."/>
            <person name="Helariutta Y."/>
            <person name="Henrissat B."/>
            <person name="Holligan D."/>
            <person name="Holt R."/>
            <person name="Huang W."/>
            <person name="Islam-Faridi N."/>
            <person name="Jones S."/>
            <person name="Jones-Rhoades M."/>
            <person name="Jorgensen R."/>
            <person name="Joshi C."/>
            <person name="Kangasjarvi J."/>
            <person name="Karlsson J."/>
            <person name="Kelleher C."/>
            <person name="Kirkpatrick R."/>
            <person name="Kirst M."/>
            <person name="Kohler A."/>
            <person name="Kalluri U."/>
            <person name="Larimer F."/>
            <person name="Leebens-Mack J."/>
            <person name="Leple J.C."/>
            <person name="Locascio P."/>
            <person name="Lou Y."/>
            <person name="Lucas S."/>
            <person name="Martin F."/>
            <person name="Montanini B."/>
            <person name="Napoli C."/>
            <person name="Nelson D.R."/>
            <person name="Nelson C."/>
            <person name="Nieminen K."/>
            <person name="Nilsson O."/>
            <person name="Pereda V."/>
            <person name="Peter G."/>
            <person name="Philippe R."/>
            <person name="Pilate G."/>
            <person name="Poliakov A."/>
            <person name="Razumovskaya J."/>
            <person name="Richardson P."/>
            <person name="Rinaldi C."/>
            <person name="Ritland K."/>
            <person name="Rouze P."/>
            <person name="Ryaboy D."/>
            <person name="Schmutz J."/>
            <person name="Schrader J."/>
            <person name="Segerman B."/>
            <person name="Shin H."/>
            <person name="Siddiqui A."/>
            <person name="Sterky F."/>
            <person name="Terry A."/>
            <person name="Tsai C.J."/>
            <person name="Uberbacher E."/>
            <person name="Unneberg P."/>
            <person name="Vahala J."/>
            <person name="Wall K."/>
            <person name="Wessler S."/>
            <person name="Yang G."/>
            <person name="Yin T."/>
            <person name="Douglas C."/>
            <person name="Marra M."/>
            <person name="Sandberg G."/>
            <person name="Van de Peer Y."/>
            <person name="Rokhsar D."/>
        </authorList>
    </citation>
    <scope>NUCLEOTIDE SEQUENCE [LARGE SCALE GENOMIC DNA]</scope>
    <source>
        <strain evidence="2">cv. Nisqually</strain>
    </source>
</reference>
<keyword evidence="2" id="KW-1185">Reference proteome</keyword>
<accession>A0A2K1Z6T2</accession>